<evidence type="ECO:0000256" key="5">
    <source>
        <dbReference type="ARBA" id="ARBA00023136"/>
    </source>
</evidence>
<comment type="subcellular location">
    <subcellularLocation>
        <location evidence="1">Membrane</location>
        <topology evidence="1">Multi-pass membrane protein</topology>
    </subcellularLocation>
</comment>
<proteinExistence type="inferred from homology"/>
<accession>A0ABS9CRZ5</accession>
<reference evidence="8 9" key="1">
    <citation type="submission" date="2022-01" db="EMBL/GenBank/DDBJ databases">
        <title>Octadecabacter sp. nov., isolated from a marine alga.</title>
        <authorList>
            <person name="Jin M.S."/>
            <person name="Kim H.M."/>
            <person name="Han D.M."/>
            <person name="Jung J.J."/>
            <person name="Jeon C.O."/>
        </authorList>
    </citation>
    <scope>NUCLEOTIDE SEQUENCE [LARGE SCALE GENOMIC DNA]</scope>
    <source>
        <strain evidence="8 9">G9-8</strain>
    </source>
</reference>
<evidence type="ECO:0000313" key="8">
    <source>
        <dbReference type="EMBL" id="MCF2870006.1"/>
    </source>
</evidence>
<dbReference type="InterPro" id="IPR000620">
    <property type="entry name" value="EamA_dom"/>
</dbReference>
<dbReference type="RefSeq" id="WP_235224126.1">
    <property type="nucleotide sequence ID" value="NZ_JAKGAQ010000001.1"/>
</dbReference>
<feature type="domain" description="EamA" evidence="7">
    <location>
        <begin position="159"/>
        <end position="292"/>
    </location>
</feature>
<gene>
    <name evidence="8" type="ORF">L0664_02905</name>
</gene>
<organism evidence="8 9">
    <name type="scientific">Octadecabacter dasysiphoniae</name>
    <dbReference type="NCBI Taxonomy" id="2909341"/>
    <lineage>
        <taxon>Bacteria</taxon>
        <taxon>Pseudomonadati</taxon>
        <taxon>Pseudomonadota</taxon>
        <taxon>Alphaproteobacteria</taxon>
        <taxon>Rhodobacterales</taxon>
        <taxon>Roseobacteraceae</taxon>
        <taxon>Octadecabacter</taxon>
    </lineage>
</organism>
<evidence type="ECO:0000259" key="7">
    <source>
        <dbReference type="Pfam" id="PF00892"/>
    </source>
</evidence>
<evidence type="ECO:0000256" key="1">
    <source>
        <dbReference type="ARBA" id="ARBA00004141"/>
    </source>
</evidence>
<feature type="transmembrane region" description="Helical" evidence="6">
    <location>
        <begin position="156"/>
        <end position="177"/>
    </location>
</feature>
<evidence type="ECO:0000256" key="2">
    <source>
        <dbReference type="ARBA" id="ARBA00007362"/>
    </source>
</evidence>
<protein>
    <submittedName>
        <fullName evidence="8">DMT family transporter</fullName>
    </submittedName>
</protein>
<keyword evidence="4 6" id="KW-1133">Transmembrane helix</keyword>
<comment type="caution">
    <text evidence="8">The sequence shown here is derived from an EMBL/GenBank/DDBJ whole genome shotgun (WGS) entry which is preliminary data.</text>
</comment>
<dbReference type="SUPFAM" id="SSF103481">
    <property type="entry name" value="Multidrug resistance efflux transporter EmrE"/>
    <property type="match status" value="2"/>
</dbReference>
<feature type="transmembrane region" description="Helical" evidence="6">
    <location>
        <begin position="73"/>
        <end position="93"/>
    </location>
</feature>
<sequence>MNDGLSRHAALPWIALVTFGVVWGMMQPISKIAVNGGFEPFGMMVWQGAISLGLAGALAARKGLPKGRAQWQFCGQVAVLGNLIPHFATFTAVSHLPAGLMAIILALVPILALTIAGLIGREALTPRRVGGVTLGLLAMAIIILTRTQTETSGADWPVWAVGVAALAPLCYAINSTLTAARGMAGMHPLQAFAGASAIFLPVSIIMALITGQLRGLSFDIPSFSVVAVSTSHTLVYAGYLWLLGRSGAVFASQTAYLVTGFGVIWSMVLLGERYSSWVWAALVLMLIGLTLVRPSQTSLAHTDPSRDTA</sequence>
<feature type="transmembrane region" description="Helical" evidence="6">
    <location>
        <begin position="189"/>
        <end position="210"/>
    </location>
</feature>
<dbReference type="InterPro" id="IPR050638">
    <property type="entry name" value="AA-Vitamin_Transporters"/>
</dbReference>
<keyword evidence="9" id="KW-1185">Reference proteome</keyword>
<feature type="transmembrane region" description="Helical" evidence="6">
    <location>
        <begin position="222"/>
        <end position="242"/>
    </location>
</feature>
<dbReference type="Proteomes" id="UP001200557">
    <property type="component" value="Unassembled WGS sequence"/>
</dbReference>
<feature type="transmembrane region" description="Helical" evidence="6">
    <location>
        <begin position="249"/>
        <end position="268"/>
    </location>
</feature>
<comment type="similarity">
    <text evidence="2">Belongs to the EamA transporter family.</text>
</comment>
<feature type="transmembrane region" description="Helical" evidence="6">
    <location>
        <begin position="41"/>
        <end position="61"/>
    </location>
</feature>
<evidence type="ECO:0000256" key="4">
    <source>
        <dbReference type="ARBA" id="ARBA00022989"/>
    </source>
</evidence>
<feature type="domain" description="EamA" evidence="7">
    <location>
        <begin position="15"/>
        <end position="143"/>
    </location>
</feature>
<dbReference type="InterPro" id="IPR037185">
    <property type="entry name" value="EmrE-like"/>
</dbReference>
<dbReference type="PANTHER" id="PTHR32322">
    <property type="entry name" value="INNER MEMBRANE TRANSPORTER"/>
    <property type="match status" value="1"/>
</dbReference>
<dbReference type="EMBL" id="JAKGAQ010000001">
    <property type="protein sequence ID" value="MCF2870006.1"/>
    <property type="molecule type" value="Genomic_DNA"/>
</dbReference>
<dbReference type="Pfam" id="PF00892">
    <property type="entry name" value="EamA"/>
    <property type="match status" value="2"/>
</dbReference>
<evidence type="ECO:0000256" key="6">
    <source>
        <dbReference type="SAM" id="Phobius"/>
    </source>
</evidence>
<feature type="transmembrane region" description="Helical" evidence="6">
    <location>
        <begin position="274"/>
        <end position="292"/>
    </location>
</feature>
<keyword evidence="3 6" id="KW-0812">Transmembrane</keyword>
<feature type="transmembrane region" description="Helical" evidence="6">
    <location>
        <begin position="99"/>
        <end position="120"/>
    </location>
</feature>
<feature type="transmembrane region" description="Helical" evidence="6">
    <location>
        <begin position="127"/>
        <end position="144"/>
    </location>
</feature>
<evidence type="ECO:0000313" key="9">
    <source>
        <dbReference type="Proteomes" id="UP001200557"/>
    </source>
</evidence>
<keyword evidence="5 6" id="KW-0472">Membrane</keyword>
<dbReference type="PANTHER" id="PTHR32322:SF2">
    <property type="entry name" value="EAMA DOMAIN-CONTAINING PROTEIN"/>
    <property type="match status" value="1"/>
</dbReference>
<name>A0ABS9CRZ5_9RHOB</name>
<feature type="transmembrane region" description="Helical" evidence="6">
    <location>
        <begin position="9"/>
        <end position="29"/>
    </location>
</feature>
<evidence type="ECO:0000256" key="3">
    <source>
        <dbReference type="ARBA" id="ARBA00022692"/>
    </source>
</evidence>